<sequence length="476" mass="57320">MKEGDIWIWNDKEDNLWKFRVNKNGDFIYQIMYTDEKWTNENKIDEKVLEFNIKIDKEENIHVIYVQEEELKYCIYNKEKWFGKTIYKFDYKQVKISELDLVILGDYINVFFILINKTTPLKGELIHYAWNEYEGMENNIFNINIMKDAHNHYSIEITEKNEIYLFFISYNKDKSDMNMSIFRNNIWISEQVLYSIKGEKIKFFTLNSQDGIHILNLSKEINIYVLEHVYLCFNGEMIYHKIIESDLSIIEPILLEVDEVIWCIWNMGKETVCSFFNEQWEGFFKLANKEELLVYNGFFKSINNKKIKAYRLWGTNSSPIRFILPDSFLQEPKSSEDNLEEKYIQSNIYIQMEEMQKRNKSLEKSLVNLQLQLQQKQRLYDELENRLFNAINKSRKAEEKCNVFKKAHEQSQEKLNETNIKLQELNEALQITNEEKLEIINMFKEANEEIKNLKESLEEEMNKSIIEKIFSRKSEV</sequence>
<evidence type="ECO:0000313" key="3">
    <source>
        <dbReference type="Proteomes" id="UP000250223"/>
    </source>
</evidence>
<protein>
    <submittedName>
        <fullName evidence="2">Uncharacterized protein</fullName>
    </submittedName>
</protein>
<feature type="coiled-coil region" evidence="1">
    <location>
        <begin position="352"/>
        <end position="467"/>
    </location>
</feature>
<gene>
    <name evidence="2" type="ORF">NCTC13028_01100</name>
</gene>
<evidence type="ECO:0000313" key="2">
    <source>
        <dbReference type="EMBL" id="SQB34206.1"/>
    </source>
</evidence>
<dbReference type="AlphaFoldDB" id="A0A2X2VYM1"/>
<reference evidence="2 3" key="1">
    <citation type="submission" date="2018-06" db="EMBL/GenBank/DDBJ databases">
        <authorList>
            <consortium name="Pathogen Informatics"/>
            <person name="Doyle S."/>
        </authorList>
    </citation>
    <scope>NUCLEOTIDE SEQUENCE [LARGE SCALE GENOMIC DNA]</scope>
    <source>
        <strain evidence="2 3">NCTC13028</strain>
    </source>
</reference>
<name>A0A2X2VYM1_CLOCO</name>
<evidence type="ECO:0000256" key="1">
    <source>
        <dbReference type="SAM" id="Coils"/>
    </source>
</evidence>
<dbReference type="Proteomes" id="UP000250223">
    <property type="component" value="Unassembled WGS sequence"/>
</dbReference>
<organism evidence="2 3">
    <name type="scientific">Clostridium cochlearium</name>
    <dbReference type="NCBI Taxonomy" id="1494"/>
    <lineage>
        <taxon>Bacteria</taxon>
        <taxon>Bacillati</taxon>
        <taxon>Bacillota</taxon>
        <taxon>Clostridia</taxon>
        <taxon>Eubacteriales</taxon>
        <taxon>Clostridiaceae</taxon>
        <taxon>Clostridium</taxon>
    </lineage>
</organism>
<keyword evidence="1" id="KW-0175">Coiled coil</keyword>
<proteinExistence type="predicted"/>
<accession>A0A2X2VYM1</accession>
<dbReference type="EMBL" id="UAWC01000007">
    <property type="protein sequence ID" value="SQB34206.1"/>
    <property type="molecule type" value="Genomic_DNA"/>
</dbReference>
<dbReference type="RefSeq" id="WP_111921402.1">
    <property type="nucleotide sequence ID" value="NZ_JAHLNT010000032.1"/>
</dbReference>